<protein>
    <recommendedName>
        <fullName evidence="3">RNA polymerase sigma factor 70 region 4 type 2 domain-containing protein</fullName>
    </recommendedName>
</protein>
<dbReference type="RefSeq" id="WP_328936899.1">
    <property type="nucleotide sequence ID" value="NZ_CP108133.1"/>
</dbReference>
<accession>A0ABZ1J8L4</accession>
<dbReference type="Proteomes" id="UP001432166">
    <property type="component" value="Chromosome"/>
</dbReference>
<sequence>MVTTPGTSRTADVPPHQHQQVERLLARRRSVVAWCDRHLMAVHALSTLMTDNPGVVDSALAEVLTDSVAPPAALGPGDYPAALPAPPPARDTRAHLPVTRDRCPDGATSPLDRIELALHFIGDRSCAAVSRTLGLPERSVAARLRSGLWVLFPPCDGDSGHSLRGRLSAVAADHGHGLN</sequence>
<evidence type="ECO:0000313" key="1">
    <source>
        <dbReference type="EMBL" id="WTP47959.1"/>
    </source>
</evidence>
<organism evidence="1 2">
    <name type="scientific">Streptomyces tauricus</name>
    <dbReference type="NCBI Taxonomy" id="68274"/>
    <lineage>
        <taxon>Bacteria</taxon>
        <taxon>Bacillati</taxon>
        <taxon>Actinomycetota</taxon>
        <taxon>Actinomycetes</taxon>
        <taxon>Kitasatosporales</taxon>
        <taxon>Streptomycetaceae</taxon>
        <taxon>Streptomyces</taxon>
        <taxon>Streptomyces aurantiacus group</taxon>
    </lineage>
</organism>
<proteinExistence type="predicted"/>
<evidence type="ECO:0008006" key="3">
    <source>
        <dbReference type="Google" id="ProtNLM"/>
    </source>
</evidence>
<dbReference type="EMBL" id="CP108133">
    <property type="protein sequence ID" value="WTP47959.1"/>
    <property type="molecule type" value="Genomic_DNA"/>
</dbReference>
<keyword evidence="2" id="KW-1185">Reference proteome</keyword>
<evidence type="ECO:0000313" key="2">
    <source>
        <dbReference type="Proteomes" id="UP001432166"/>
    </source>
</evidence>
<reference evidence="1" key="1">
    <citation type="submission" date="2022-10" db="EMBL/GenBank/DDBJ databases">
        <title>The complete genomes of actinobacterial strains from the NBC collection.</title>
        <authorList>
            <person name="Joergensen T.S."/>
            <person name="Alvarez Arevalo M."/>
            <person name="Sterndorff E.B."/>
            <person name="Faurdal D."/>
            <person name="Vuksanovic O."/>
            <person name="Mourched A.-S."/>
            <person name="Charusanti P."/>
            <person name="Shaw S."/>
            <person name="Blin K."/>
            <person name="Weber T."/>
        </authorList>
    </citation>
    <scope>NUCLEOTIDE SEQUENCE</scope>
    <source>
        <strain evidence="1">NBC_00189</strain>
    </source>
</reference>
<gene>
    <name evidence="1" type="ORF">OG288_06300</name>
</gene>
<name>A0ABZ1J8L4_9ACTN</name>